<dbReference type="Proteomes" id="UP001412239">
    <property type="component" value="Unassembled WGS sequence"/>
</dbReference>
<sequence length="538" mass="60166">GKARQGPEYPSTGTPRQFSILVSSGKPRLLMFFLLIISTLAPVTAKTNLTQCGAHVKGLLENNSLPLEDIYTGPVKRPLGRAPNAENPVLHLTFAACEKHCGSTPAFYSWEKSSDTITTWVLPLVSLILQAPFESNNIKQTTLLVFRWVGSPIVSMMCIFWNMKVTRKCALMVDMSIERDEYPLPTSSFAGLRDSLYLLSVINQYELNICEELEEHHMEEILRKALFDRRLGIQQARGRAAASIRRERRRGAVQVLVSLAWFLVAMIISIHKAFGDLGENSTAHNLALGLLVCWLPVLVAATIVDRNPMDSHYVRTKLNTFLRETVVIAVIPNVFPGVSEPKFFGEFAGQARVRWHSGAAHSIIRTLEATPGMARGWLERYTNTDELSTTSTTSGLLRFDRSQGWQMAAAFMMVFACSIGAFIVSYFTPTVGMGCRSGGYMIFGLNALGCLLMEMAAWVFLHSATKRRVAQWFLRLWEFINFCLLVCIIIAQTFGIYNNCHCKSSLWGGAGGYMDFESVQYYKSFNVEISWLLGTVIT</sequence>
<feature type="non-terminal residue" evidence="2">
    <location>
        <position position="538"/>
    </location>
</feature>
<name>A0A292Q5N9_9PEZI</name>
<reference evidence="2" key="1">
    <citation type="submission" date="2015-10" db="EMBL/GenBank/DDBJ databases">
        <authorList>
            <person name="Regsiter A."/>
            <person name="william w."/>
        </authorList>
    </citation>
    <scope>NUCLEOTIDE SEQUENCE</scope>
    <source>
        <strain evidence="2">Montdore</strain>
    </source>
</reference>
<dbReference type="AlphaFoldDB" id="A0A292Q5N9"/>
<evidence type="ECO:0000256" key="1">
    <source>
        <dbReference type="SAM" id="Phobius"/>
    </source>
</evidence>
<evidence type="ECO:0000313" key="3">
    <source>
        <dbReference type="Proteomes" id="UP001412239"/>
    </source>
</evidence>
<feature type="transmembrane region" description="Helical" evidence="1">
    <location>
        <begin position="286"/>
        <end position="304"/>
    </location>
</feature>
<feature type="non-terminal residue" evidence="2">
    <location>
        <position position="1"/>
    </location>
</feature>
<keyword evidence="3" id="KW-1185">Reference proteome</keyword>
<proteinExistence type="predicted"/>
<dbReference type="EMBL" id="LN890964">
    <property type="protein sequence ID" value="CUS13977.1"/>
    <property type="molecule type" value="Genomic_DNA"/>
</dbReference>
<feature type="transmembrane region" description="Helical" evidence="1">
    <location>
        <begin position="407"/>
        <end position="428"/>
    </location>
</feature>
<gene>
    <name evidence="2" type="ORF">GSTUAT00001912001</name>
</gene>
<feature type="transmembrane region" description="Helical" evidence="1">
    <location>
        <begin position="255"/>
        <end position="274"/>
    </location>
</feature>
<feature type="transmembrane region" description="Helical" evidence="1">
    <location>
        <begin position="145"/>
        <end position="163"/>
    </location>
</feature>
<feature type="transmembrane region" description="Helical" evidence="1">
    <location>
        <begin position="440"/>
        <end position="461"/>
    </location>
</feature>
<feature type="transmembrane region" description="Helical" evidence="1">
    <location>
        <begin position="473"/>
        <end position="497"/>
    </location>
</feature>
<protein>
    <submittedName>
        <fullName evidence="2">Uncharacterized protein</fullName>
    </submittedName>
</protein>
<organism evidence="2 3">
    <name type="scientific">Tuber aestivum</name>
    <name type="common">summer truffle</name>
    <dbReference type="NCBI Taxonomy" id="59557"/>
    <lineage>
        <taxon>Eukaryota</taxon>
        <taxon>Fungi</taxon>
        <taxon>Dikarya</taxon>
        <taxon>Ascomycota</taxon>
        <taxon>Pezizomycotina</taxon>
        <taxon>Pezizomycetes</taxon>
        <taxon>Pezizales</taxon>
        <taxon>Tuberaceae</taxon>
        <taxon>Tuber</taxon>
    </lineage>
</organism>
<accession>A0A292Q5N9</accession>
<keyword evidence="1" id="KW-1133">Transmembrane helix</keyword>
<keyword evidence="1" id="KW-0812">Transmembrane</keyword>
<evidence type="ECO:0000313" key="2">
    <source>
        <dbReference type="EMBL" id="CUS13977.1"/>
    </source>
</evidence>
<keyword evidence="1" id="KW-0472">Membrane</keyword>